<evidence type="ECO:0000259" key="21">
    <source>
        <dbReference type="PROSITE" id="PS50002"/>
    </source>
</evidence>
<evidence type="ECO:0000256" key="12">
    <source>
        <dbReference type="ARBA" id="ARBA00022989"/>
    </source>
</evidence>
<dbReference type="GO" id="GO:0005789">
    <property type="term" value="C:endoplasmic reticulum membrane"/>
    <property type="evidence" value="ECO:0007669"/>
    <property type="project" value="UniProtKB-SubCell"/>
</dbReference>
<dbReference type="GO" id="GO:0006888">
    <property type="term" value="P:endoplasmic reticulum to Golgi vesicle-mediated transport"/>
    <property type="evidence" value="ECO:0007669"/>
    <property type="project" value="TreeGrafter"/>
</dbReference>
<evidence type="ECO:0000256" key="2">
    <source>
        <dbReference type="ARBA" id="ARBA00022443"/>
    </source>
</evidence>
<feature type="region of interest" description="Disordered" evidence="19">
    <location>
        <begin position="951"/>
        <end position="988"/>
    </location>
</feature>
<feature type="compositionally biased region" description="Acidic residues" evidence="19">
    <location>
        <begin position="453"/>
        <end position="467"/>
    </location>
</feature>
<dbReference type="EMBL" id="JANPWB010000009">
    <property type="protein sequence ID" value="KAJ1157771.1"/>
    <property type="molecule type" value="Genomic_DNA"/>
</dbReference>
<keyword evidence="13" id="KW-0175">Coiled coil</keyword>
<feature type="region of interest" description="Disordered" evidence="19">
    <location>
        <begin position="152"/>
        <end position="291"/>
    </location>
</feature>
<comment type="subcellular location">
    <subcellularLocation>
        <location evidence="1">Endoplasmic reticulum membrane</location>
        <topology evidence="1">Single-pass membrane protein</topology>
    </subcellularLocation>
</comment>
<feature type="compositionally biased region" description="Basic and acidic residues" evidence="19">
    <location>
        <begin position="152"/>
        <end position="162"/>
    </location>
</feature>
<evidence type="ECO:0000256" key="16">
    <source>
        <dbReference type="ARBA" id="ARBA00061139"/>
    </source>
</evidence>
<feature type="compositionally biased region" description="Acidic residues" evidence="19">
    <location>
        <begin position="384"/>
        <end position="393"/>
    </location>
</feature>
<dbReference type="AlphaFoldDB" id="A0AAV7RZ45"/>
<dbReference type="InterPro" id="IPR051500">
    <property type="entry name" value="cTAGE_MIA/OTOR"/>
</dbReference>
<evidence type="ECO:0000256" key="3">
    <source>
        <dbReference type="ARBA" id="ARBA00022448"/>
    </source>
</evidence>
<keyword evidence="6" id="KW-0597">Phosphoprotein</keyword>
<dbReference type="SUPFAM" id="SSF50044">
    <property type="entry name" value="SH3-domain"/>
    <property type="match status" value="1"/>
</dbReference>
<feature type="compositionally biased region" description="Acidic residues" evidence="19">
    <location>
        <begin position="339"/>
        <end position="357"/>
    </location>
</feature>
<dbReference type="Proteomes" id="UP001066276">
    <property type="component" value="Chromosome 5"/>
</dbReference>
<evidence type="ECO:0000256" key="18">
    <source>
        <dbReference type="PROSITE-ProRule" id="PRU00192"/>
    </source>
</evidence>
<accession>A0AAV7RZ45</accession>
<proteinExistence type="inferred from homology"/>
<dbReference type="Pfam" id="PF07653">
    <property type="entry name" value="SH3_2"/>
    <property type="match status" value="1"/>
</dbReference>
<evidence type="ECO:0000256" key="15">
    <source>
        <dbReference type="ARBA" id="ARBA00023180"/>
    </source>
</evidence>
<evidence type="ECO:0000256" key="6">
    <source>
        <dbReference type="ARBA" id="ARBA00022553"/>
    </source>
</evidence>
<keyword evidence="5" id="KW-0268">Exocytosis</keyword>
<evidence type="ECO:0000313" key="22">
    <source>
        <dbReference type="EMBL" id="KAJ1157771.1"/>
    </source>
</evidence>
<sequence>TLQPALLANMAAAGRLLCLLATLLCCCPSLAKKNDSLDRRFSDLKRCVDEECSMLLCRGKAVEDFTGPDCRFISFKKGETIYVYYKLAGRSAELWAGSIGSNFGYFPPHLLEINHVYSGEEREFETDETDFVCFEGGKDNFDNYNVEDLLSKTEEKQKKKEESETETEDYVQTGSDLEPKSELEEETETNTIEEEITEKKDNILVNDKLGGGRVDTPDGLIRETQKQQKAILVSETSEDAEESSDTKRDDNSIENPKELSQADKVQYSKDSPPVPFGEISNSNSAPLDLPAEGKFEDFKSYTLLDKDKYTDIKTQIGTTADAVVTDDEITKHVTSFDSDANEDEDNYEQMQPEEEDDHFTEMPLLPYEHEPILVNKELLQPGLSEEEPVDIPETEPLQTKPGTVPNTETANEAAETKTKENNEAKGDEQLQTSWGDTIFAIVSGGEHTKEVTDLDETDSDEDEEEGYVTENSDVHDSDRNYLLEKQETEVEEKESTTDEDLEKFDKFDLKENMHIKDMDKVDDLEPEKKQVVSADSLNEENLVGHERVFEIEEDVGDSLKADIDPTQATEEHIKVFKNNIDEPGILPVNGTMNNTELENENEGRKVVDDKLKETSVVKETPVVEETSEQKLVVVEQQTLEELQNEAMIESDSVPFSEDLLKPEGGDEAKENEKADVFNEGKDDFDHLETDKQDTPAVEEDHVIETLSQTKGLPQSDIKAVASQDGQEGNEAVGNGKLITVTTIEDDTMEIISTIEKRTVKEVDDGFHQMNGNEETPLGKSNDTVKDEYDNEILGGLIDEGYEETNELLEDENAAHALQSEEVLKKMERTSLVAEEDAAAFSLRDERNTVHETTSDDGLGASVEMTETAHNLLDSKVTEYEELSKNIDDVQKEENKNIISQVKPPVAVFEGGDVRISTDAVHSSNERERMDDANDETVAKSKDVEGIVQEMLKDQDSPMVEEHKGHELRESGGSNNTEMEPEHSDSVKELKVMRQYLEE</sequence>
<feature type="compositionally biased region" description="Basic and acidic residues" evidence="19">
    <location>
        <begin position="979"/>
        <end position="988"/>
    </location>
</feature>
<comment type="similarity">
    <text evidence="16">Belongs to the MIA/OTOR family. Tango1 subfamily.</text>
</comment>
<feature type="compositionally biased region" description="Basic and acidic residues" evidence="19">
    <location>
        <begin position="414"/>
        <end position="428"/>
    </location>
</feature>
<evidence type="ECO:0000256" key="4">
    <source>
        <dbReference type="ARBA" id="ARBA00022481"/>
    </source>
</evidence>
<feature type="compositionally biased region" description="Basic and acidic residues" evidence="19">
    <location>
        <begin position="951"/>
        <end position="969"/>
    </location>
</feature>
<evidence type="ECO:0000256" key="11">
    <source>
        <dbReference type="ARBA" id="ARBA00022927"/>
    </source>
</evidence>
<dbReference type="PANTHER" id="PTHR23158:SF54">
    <property type="entry name" value="TRANSPORT AND GOLGI ORGANIZATION PROTEIN 1 HOMOLOG"/>
    <property type="match status" value="1"/>
</dbReference>
<dbReference type="GO" id="GO:0048731">
    <property type="term" value="P:system development"/>
    <property type="evidence" value="ECO:0007669"/>
    <property type="project" value="UniProtKB-ARBA"/>
</dbReference>
<feature type="compositionally biased region" description="Polar residues" evidence="19">
    <location>
        <begin position="396"/>
        <end position="405"/>
    </location>
</feature>
<feature type="non-terminal residue" evidence="22">
    <location>
        <position position="998"/>
    </location>
</feature>
<feature type="chain" id="PRO_5043776088" description="Transport and Golgi organization protein 1 homolog" evidence="20">
    <location>
        <begin position="32"/>
        <end position="998"/>
    </location>
</feature>
<keyword evidence="3" id="KW-0813">Transport</keyword>
<evidence type="ECO:0000313" key="23">
    <source>
        <dbReference type="Proteomes" id="UP001066276"/>
    </source>
</evidence>
<evidence type="ECO:0000256" key="13">
    <source>
        <dbReference type="ARBA" id="ARBA00023054"/>
    </source>
</evidence>
<dbReference type="PANTHER" id="PTHR23158">
    <property type="entry name" value="MELANOMA INHIBITORY ACTIVITY-RELATED"/>
    <property type="match status" value="1"/>
</dbReference>
<feature type="region of interest" description="Disordered" evidence="19">
    <location>
        <begin position="333"/>
        <end position="357"/>
    </location>
</feature>
<keyword evidence="23" id="KW-1185">Reference proteome</keyword>
<dbReference type="GO" id="GO:0009306">
    <property type="term" value="P:protein secretion"/>
    <property type="evidence" value="ECO:0007669"/>
    <property type="project" value="TreeGrafter"/>
</dbReference>
<reference evidence="22" key="1">
    <citation type="journal article" date="2022" name="bioRxiv">
        <title>Sequencing and chromosome-scale assembly of the giantPleurodeles waltlgenome.</title>
        <authorList>
            <person name="Brown T."/>
            <person name="Elewa A."/>
            <person name="Iarovenko S."/>
            <person name="Subramanian E."/>
            <person name="Araus A.J."/>
            <person name="Petzold A."/>
            <person name="Susuki M."/>
            <person name="Suzuki K.-i.T."/>
            <person name="Hayashi T."/>
            <person name="Toyoda A."/>
            <person name="Oliveira C."/>
            <person name="Osipova E."/>
            <person name="Leigh N.D."/>
            <person name="Simon A."/>
            <person name="Yun M.H."/>
        </authorList>
    </citation>
    <scope>NUCLEOTIDE SEQUENCE</scope>
    <source>
        <strain evidence="22">20211129_DDA</strain>
        <tissue evidence="22">Liver</tissue>
    </source>
</reference>
<keyword evidence="12" id="KW-1133">Transmembrane helix</keyword>
<gene>
    <name evidence="22" type="ORF">NDU88_010470</name>
</gene>
<keyword evidence="4" id="KW-0488">Methylation</keyword>
<dbReference type="CDD" id="cd11893">
    <property type="entry name" value="SH3_MIA3"/>
    <property type="match status" value="1"/>
</dbReference>
<keyword evidence="14" id="KW-0472">Membrane</keyword>
<feature type="signal peptide" evidence="20">
    <location>
        <begin position="1"/>
        <end position="31"/>
    </location>
</feature>
<keyword evidence="2 18" id="KW-0728">SH3 domain</keyword>
<evidence type="ECO:0000256" key="7">
    <source>
        <dbReference type="ARBA" id="ARBA00022692"/>
    </source>
</evidence>
<dbReference type="GO" id="GO:0070971">
    <property type="term" value="C:endoplasmic reticulum exit site"/>
    <property type="evidence" value="ECO:0007669"/>
    <property type="project" value="TreeGrafter"/>
</dbReference>
<dbReference type="Gene3D" id="2.30.30.40">
    <property type="entry name" value="SH3 Domains"/>
    <property type="match status" value="1"/>
</dbReference>
<feature type="compositionally biased region" description="Basic and acidic residues" evidence="19">
    <location>
        <begin position="244"/>
        <end position="261"/>
    </location>
</feature>
<keyword evidence="9" id="KW-0256">Endoplasmic reticulum</keyword>
<comment type="caution">
    <text evidence="22">The sequence shown here is derived from an EMBL/GenBank/DDBJ whole genome shotgun (WGS) entry which is preliminary data.</text>
</comment>
<dbReference type="PROSITE" id="PS50002">
    <property type="entry name" value="SH3"/>
    <property type="match status" value="1"/>
</dbReference>
<dbReference type="GO" id="GO:0006887">
    <property type="term" value="P:exocytosis"/>
    <property type="evidence" value="ECO:0007669"/>
    <property type="project" value="UniProtKB-KW"/>
</dbReference>
<keyword evidence="11" id="KW-0653">Protein transport</keyword>
<organism evidence="22 23">
    <name type="scientific">Pleurodeles waltl</name>
    <name type="common">Iberian ribbed newt</name>
    <dbReference type="NCBI Taxonomy" id="8319"/>
    <lineage>
        <taxon>Eukaryota</taxon>
        <taxon>Metazoa</taxon>
        <taxon>Chordata</taxon>
        <taxon>Craniata</taxon>
        <taxon>Vertebrata</taxon>
        <taxon>Euteleostomi</taxon>
        <taxon>Amphibia</taxon>
        <taxon>Batrachia</taxon>
        <taxon>Caudata</taxon>
        <taxon>Salamandroidea</taxon>
        <taxon>Salamandridae</taxon>
        <taxon>Pleurodelinae</taxon>
        <taxon>Pleurodeles</taxon>
    </lineage>
</organism>
<keyword evidence="15" id="KW-0325">Glycoprotein</keyword>
<name>A0AAV7RZ45_PLEWA</name>
<evidence type="ECO:0000256" key="19">
    <source>
        <dbReference type="SAM" id="MobiDB-lite"/>
    </source>
</evidence>
<protein>
    <recommendedName>
        <fullName evidence="17">Transport and Golgi organization protein 1 homolog</fullName>
    </recommendedName>
</protein>
<feature type="compositionally biased region" description="Acidic residues" evidence="19">
    <location>
        <begin position="183"/>
        <end position="196"/>
    </location>
</feature>
<feature type="non-terminal residue" evidence="22">
    <location>
        <position position="1"/>
    </location>
</feature>
<dbReference type="GO" id="GO:0035459">
    <property type="term" value="P:vesicle cargo loading"/>
    <property type="evidence" value="ECO:0007669"/>
    <property type="project" value="TreeGrafter"/>
</dbReference>
<keyword evidence="8 20" id="KW-0732">Signal</keyword>
<evidence type="ECO:0000256" key="9">
    <source>
        <dbReference type="ARBA" id="ARBA00022824"/>
    </source>
</evidence>
<evidence type="ECO:0000256" key="8">
    <source>
        <dbReference type="ARBA" id="ARBA00022729"/>
    </source>
</evidence>
<dbReference type="SMART" id="SM00326">
    <property type="entry name" value="SH3"/>
    <property type="match status" value="1"/>
</dbReference>
<keyword evidence="7" id="KW-0812">Transmembrane</keyword>
<keyword evidence="10" id="KW-0931">ER-Golgi transport</keyword>
<evidence type="ECO:0000256" key="14">
    <source>
        <dbReference type="ARBA" id="ARBA00023136"/>
    </source>
</evidence>
<dbReference type="InterPro" id="IPR036028">
    <property type="entry name" value="SH3-like_dom_sf"/>
</dbReference>
<evidence type="ECO:0000256" key="5">
    <source>
        <dbReference type="ARBA" id="ARBA00022483"/>
    </source>
</evidence>
<feature type="region of interest" description="Disordered" evidence="19">
    <location>
        <begin position="379"/>
        <end position="480"/>
    </location>
</feature>
<dbReference type="InterPro" id="IPR001452">
    <property type="entry name" value="SH3_domain"/>
</dbReference>
<evidence type="ECO:0000256" key="20">
    <source>
        <dbReference type="SAM" id="SignalP"/>
    </source>
</evidence>
<dbReference type="FunFam" id="2.30.30.40:FF:000162">
    <property type="entry name" value="MIA SH3 domain ER export factor 3"/>
    <property type="match status" value="1"/>
</dbReference>
<evidence type="ECO:0000256" key="17">
    <source>
        <dbReference type="ARBA" id="ARBA00068894"/>
    </source>
</evidence>
<feature type="domain" description="SH3" evidence="21">
    <location>
        <begin position="54"/>
        <end position="116"/>
    </location>
</feature>
<evidence type="ECO:0000256" key="1">
    <source>
        <dbReference type="ARBA" id="ARBA00004389"/>
    </source>
</evidence>
<evidence type="ECO:0000256" key="10">
    <source>
        <dbReference type="ARBA" id="ARBA00022892"/>
    </source>
</evidence>